<keyword evidence="1" id="KW-1133">Transmembrane helix</keyword>
<accession>A0A1F7YVP3</accession>
<feature type="transmembrane region" description="Helical" evidence="1">
    <location>
        <begin position="107"/>
        <end position="125"/>
    </location>
</feature>
<reference evidence="2 3" key="1">
    <citation type="journal article" date="2016" name="Nat. Commun.">
        <title>Thousands of microbial genomes shed light on interconnected biogeochemical processes in an aquifer system.</title>
        <authorList>
            <person name="Anantharaman K."/>
            <person name="Brown C.T."/>
            <person name="Hug L.A."/>
            <person name="Sharon I."/>
            <person name="Castelle C.J."/>
            <person name="Probst A.J."/>
            <person name="Thomas B.C."/>
            <person name="Singh A."/>
            <person name="Wilkins M.J."/>
            <person name="Karaoz U."/>
            <person name="Brodie E.L."/>
            <person name="Williams K.H."/>
            <person name="Hubbard S.S."/>
            <person name="Banfield J.F."/>
        </authorList>
    </citation>
    <scope>NUCLEOTIDE SEQUENCE [LARGE SCALE GENOMIC DNA]</scope>
</reference>
<keyword evidence="1" id="KW-0472">Membrane</keyword>
<gene>
    <name evidence="2" type="ORF">A2803_05470</name>
</gene>
<comment type="caution">
    <text evidence="2">The sequence shown here is derived from an EMBL/GenBank/DDBJ whole genome shotgun (WGS) entry which is preliminary data.</text>
</comment>
<evidence type="ECO:0000313" key="3">
    <source>
        <dbReference type="Proteomes" id="UP000178870"/>
    </source>
</evidence>
<sequence length="178" mass="20318">MNTLLYYSGLLAILSVWLFSVAPSLLTKTGRRRDPISHMVFDRYWRHIFNLGLFSTSIFQLVFAYYLLNHFGFGYVPISLGFYVFSLVCLFVAGMVTEMESHRVHALLAKLYVVFTLAGELLFGIELFNIVGTIFIAIPFIAILVSLGIYVKTKSSAYTEYVVIIFSSLWVLGFYLFI</sequence>
<keyword evidence="1" id="KW-0812">Transmembrane</keyword>
<feature type="transmembrane region" description="Helical" evidence="1">
    <location>
        <begin position="48"/>
        <end position="68"/>
    </location>
</feature>
<feature type="transmembrane region" description="Helical" evidence="1">
    <location>
        <begin position="131"/>
        <end position="151"/>
    </location>
</feature>
<dbReference type="AlphaFoldDB" id="A0A1F7YVP3"/>
<name>A0A1F7YVP3_9BACT</name>
<dbReference type="Proteomes" id="UP000178870">
    <property type="component" value="Unassembled WGS sequence"/>
</dbReference>
<proteinExistence type="predicted"/>
<protein>
    <submittedName>
        <fullName evidence="2">Uncharacterized protein</fullName>
    </submittedName>
</protein>
<evidence type="ECO:0000313" key="2">
    <source>
        <dbReference type="EMBL" id="OGM31403.1"/>
    </source>
</evidence>
<feature type="transmembrane region" description="Helical" evidence="1">
    <location>
        <begin position="6"/>
        <end position="27"/>
    </location>
</feature>
<feature type="transmembrane region" description="Helical" evidence="1">
    <location>
        <begin position="74"/>
        <end position="95"/>
    </location>
</feature>
<organism evidence="2 3">
    <name type="scientific">Candidatus Woesebacteria bacterium RIFCSPHIGHO2_01_FULL_44_21</name>
    <dbReference type="NCBI Taxonomy" id="1802503"/>
    <lineage>
        <taxon>Bacteria</taxon>
        <taxon>Candidatus Woeseibacteriota</taxon>
    </lineage>
</organism>
<dbReference type="EMBL" id="MGGP01000026">
    <property type="protein sequence ID" value="OGM31403.1"/>
    <property type="molecule type" value="Genomic_DNA"/>
</dbReference>
<evidence type="ECO:0000256" key="1">
    <source>
        <dbReference type="SAM" id="Phobius"/>
    </source>
</evidence>
<feature type="transmembrane region" description="Helical" evidence="1">
    <location>
        <begin position="158"/>
        <end position="177"/>
    </location>
</feature>